<keyword evidence="10 18" id="KW-0418">Kinase</keyword>
<keyword evidence="12 15" id="KW-1133">Transmembrane helix</keyword>
<evidence type="ECO:0000256" key="9">
    <source>
        <dbReference type="ARBA" id="ARBA00022741"/>
    </source>
</evidence>
<dbReference type="InterPro" id="IPR036890">
    <property type="entry name" value="HATPase_C_sf"/>
</dbReference>
<dbReference type="RefSeq" id="WP_068900420.1">
    <property type="nucleotide sequence ID" value="NZ_JBHUIF010000004.1"/>
</dbReference>
<dbReference type="InterPro" id="IPR004358">
    <property type="entry name" value="Sig_transdc_His_kin-like_C"/>
</dbReference>
<dbReference type="InterPro" id="IPR003661">
    <property type="entry name" value="HisK_dim/P_dom"/>
</dbReference>
<dbReference type="SMART" id="SM00387">
    <property type="entry name" value="HATPase_c"/>
    <property type="match status" value="1"/>
</dbReference>
<name>A0A1C3EM84_9GAMM</name>
<keyword evidence="6" id="KW-0597">Phosphoprotein</keyword>
<dbReference type="PROSITE" id="PS50885">
    <property type="entry name" value="HAMP"/>
    <property type="match status" value="1"/>
</dbReference>
<dbReference type="Pfam" id="PF00672">
    <property type="entry name" value="HAMP"/>
    <property type="match status" value="1"/>
</dbReference>
<evidence type="ECO:0000256" key="3">
    <source>
        <dbReference type="ARBA" id="ARBA00012438"/>
    </source>
</evidence>
<feature type="transmembrane region" description="Helical" evidence="15">
    <location>
        <begin position="202"/>
        <end position="220"/>
    </location>
</feature>
<dbReference type="CDD" id="cd00075">
    <property type="entry name" value="HATPase"/>
    <property type="match status" value="1"/>
</dbReference>
<dbReference type="PANTHER" id="PTHR44936">
    <property type="entry name" value="SENSOR PROTEIN CREC"/>
    <property type="match status" value="1"/>
</dbReference>
<comment type="catalytic activity">
    <reaction evidence="1">
        <text>ATP + protein L-histidine = ADP + protein N-phospho-L-histidine.</text>
        <dbReference type="EC" id="2.7.13.3"/>
    </reaction>
</comment>
<evidence type="ECO:0000259" key="16">
    <source>
        <dbReference type="PROSITE" id="PS50109"/>
    </source>
</evidence>
<dbReference type="InterPro" id="IPR003594">
    <property type="entry name" value="HATPase_dom"/>
</dbReference>
<evidence type="ECO:0000259" key="17">
    <source>
        <dbReference type="PROSITE" id="PS50885"/>
    </source>
</evidence>
<dbReference type="OrthoDB" id="9804645at2"/>
<keyword evidence="9" id="KW-0547">Nucleotide-binding</keyword>
<comment type="caution">
    <text evidence="18">The sequence shown here is derived from an EMBL/GenBank/DDBJ whole genome shotgun (WGS) entry which is preliminary data.</text>
</comment>
<dbReference type="SUPFAM" id="SSF47384">
    <property type="entry name" value="Homodimeric domain of signal transducing histidine kinase"/>
    <property type="match status" value="1"/>
</dbReference>
<keyword evidence="7" id="KW-0808">Transferase</keyword>
<dbReference type="GO" id="GO:0005524">
    <property type="term" value="F:ATP binding"/>
    <property type="evidence" value="ECO:0007669"/>
    <property type="project" value="UniProtKB-KW"/>
</dbReference>
<dbReference type="InterPro" id="IPR050980">
    <property type="entry name" value="2C_sensor_his_kinase"/>
</dbReference>
<comment type="subcellular location">
    <subcellularLocation>
        <location evidence="2">Cell inner membrane</location>
        <topology evidence="2">Multi-pass membrane protein</topology>
    </subcellularLocation>
</comment>
<feature type="domain" description="Histidine kinase" evidence="16">
    <location>
        <begin position="281"/>
        <end position="476"/>
    </location>
</feature>
<keyword evidence="14 15" id="KW-0472">Membrane</keyword>
<accession>A0A1C3EM84</accession>
<dbReference type="PROSITE" id="PS50109">
    <property type="entry name" value="HIS_KIN"/>
    <property type="match status" value="1"/>
</dbReference>
<keyword evidence="19" id="KW-1185">Reference proteome</keyword>
<dbReference type="CDD" id="cd06225">
    <property type="entry name" value="HAMP"/>
    <property type="match status" value="1"/>
</dbReference>
<reference evidence="18 19" key="1">
    <citation type="submission" date="2016-05" db="EMBL/GenBank/DDBJ databases">
        <title>Genomic Taxonomy of the Vibrionaceae.</title>
        <authorList>
            <person name="Gomez-Gil B."/>
            <person name="Enciso-Ibarra J."/>
        </authorList>
    </citation>
    <scope>NUCLEOTIDE SEQUENCE [LARGE SCALE GENOMIC DNA]</scope>
    <source>
        <strain evidence="18 19">CAIM 1920</strain>
    </source>
</reference>
<dbReference type="EC" id="2.7.13.3" evidence="3"/>
<evidence type="ECO:0000256" key="14">
    <source>
        <dbReference type="ARBA" id="ARBA00023136"/>
    </source>
</evidence>
<keyword evidence="4" id="KW-1003">Cell membrane</keyword>
<keyword evidence="5" id="KW-0997">Cell inner membrane</keyword>
<dbReference type="PRINTS" id="PR00344">
    <property type="entry name" value="BCTRLSENSOR"/>
</dbReference>
<feature type="domain" description="HAMP" evidence="17">
    <location>
        <begin position="221"/>
        <end position="273"/>
    </location>
</feature>
<evidence type="ECO:0000313" key="19">
    <source>
        <dbReference type="Proteomes" id="UP000094936"/>
    </source>
</evidence>
<dbReference type="STRING" id="1080227.A8L45_06465"/>
<evidence type="ECO:0000256" key="1">
    <source>
        <dbReference type="ARBA" id="ARBA00000085"/>
    </source>
</evidence>
<sequence>MKLKWPNSLVARTLLLTLLAVLVAQGIATSIWYSQYKQREYEGIRSASESMANMFASTVTFFQSLPKEYRHIVLDQIRNMGGTRFFVSFNEERLSIDPVAESRLKRISIDAVEQVLDNKLRKVQQIDVEFSRPDTLRILKNDILLSDLPRSWAHHTLTLEPLNPPILVVQIELATNQWLYIAALLPAPYISLDDTIIGSDQMVFLAFSTTLLLLLTYLLVRRQVRPLKRLAKAANDMSIDAEQSPLAEEGASELVTATRAFNRMQSRINRYITDREHLFSAISHDLKTPITRLRIRAELLENDQKRFKFNRDLDELEMMVKGALQCVRETDLHENNTQVDLTDMLASIAESHNQESTKVFLPDKPILPIWGKPLAMKRVLTNLIDNGVRYGRRVHVFVYDHEDRLELTIQDEGQGIPESKLDLVFEPYYRLANDKDGHGLGLGISRNILHAHGGDLIIYNSLNGGLEAKVLIPHDPEF</sequence>
<dbReference type="PANTHER" id="PTHR44936:SF5">
    <property type="entry name" value="SENSOR HISTIDINE KINASE ENVZ"/>
    <property type="match status" value="1"/>
</dbReference>
<evidence type="ECO:0000256" key="13">
    <source>
        <dbReference type="ARBA" id="ARBA00023012"/>
    </source>
</evidence>
<dbReference type="GO" id="GO:0005886">
    <property type="term" value="C:plasma membrane"/>
    <property type="evidence" value="ECO:0007669"/>
    <property type="project" value="UniProtKB-SubCell"/>
</dbReference>
<evidence type="ECO:0000256" key="6">
    <source>
        <dbReference type="ARBA" id="ARBA00022553"/>
    </source>
</evidence>
<dbReference type="Proteomes" id="UP000094936">
    <property type="component" value="Unassembled WGS sequence"/>
</dbReference>
<dbReference type="InterPro" id="IPR036097">
    <property type="entry name" value="HisK_dim/P_sf"/>
</dbReference>
<keyword evidence="8 15" id="KW-0812">Transmembrane</keyword>
<gene>
    <name evidence="18" type="ORF">A8L45_06465</name>
</gene>
<evidence type="ECO:0000256" key="7">
    <source>
        <dbReference type="ARBA" id="ARBA00022679"/>
    </source>
</evidence>
<dbReference type="Pfam" id="PF00512">
    <property type="entry name" value="HisKA"/>
    <property type="match status" value="1"/>
</dbReference>
<dbReference type="Pfam" id="PF02518">
    <property type="entry name" value="HATPase_c"/>
    <property type="match status" value="1"/>
</dbReference>
<dbReference type="InterPro" id="IPR003660">
    <property type="entry name" value="HAMP_dom"/>
</dbReference>
<evidence type="ECO:0000256" key="15">
    <source>
        <dbReference type="SAM" id="Phobius"/>
    </source>
</evidence>
<dbReference type="CDD" id="cd00082">
    <property type="entry name" value="HisKA"/>
    <property type="match status" value="1"/>
</dbReference>
<dbReference type="AlphaFoldDB" id="A0A1C3EM84"/>
<evidence type="ECO:0000256" key="2">
    <source>
        <dbReference type="ARBA" id="ARBA00004429"/>
    </source>
</evidence>
<evidence type="ECO:0000256" key="4">
    <source>
        <dbReference type="ARBA" id="ARBA00022475"/>
    </source>
</evidence>
<evidence type="ECO:0000256" key="12">
    <source>
        <dbReference type="ARBA" id="ARBA00022989"/>
    </source>
</evidence>
<proteinExistence type="predicted"/>
<keyword evidence="13" id="KW-0902">Two-component regulatory system</keyword>
<evidence type="ECO:0000256" key="11">
    <source>
        <dbReference type="ARBA" id="ARBA00022840"/>
    </source>
</evidence>
<evidence type="ECO:0000256" key="5">
    <source>
        <dbReference type="ARBA" id="ARBA00022519"/>
    </source>
</evidence>
<dbReference type="SMART" id="SM00304">
    <property type="entry name" value="HAMP"/>
    <property type="match status" value="1"/>
</dbReference>
<keyword evidence="11" id="KW-0067">ATP-binding</keyword>
<organism evidence="18 19">
    <name type="scientific">Veronia pacifica</name>
    <dbReference type="NCBI Taxonomy" id="1080227"/>
    <lineage>
        <taxon>Bacteria</taxon>
        <taxon>Pseudomonadati</taxon>
        <taxon>Pseudomonadota</taxon>
        <taxon>Gammaproteobacteria</taxon>
        <taxon>Vibrionales</taxon>
        <taxon>Vibrionaceae</taxon>
        <taxon>Veronia</taxon>
    </lineage>
</organism>
<dbReference type="SUPFAM" id="SSF55874">
    <property type="entry name" value="ATPase domain of HSP90 chaperone/DNA topoisomerase II/histidine kinase"/>
    <property type="match status" value="1"/>
</dbReference>
<dbReference type="EMBL" id="LYBM01000008">
    <property type="protein sequence ID" value="ODA34363.1"/>
    <property type="molecule type" value="Genomic_DNA"/>
</dbReference>
<evidence type="ECO:0000313" key="18">
    <source>
        <dbReference type="EMBL" id="ODA34363.1"/>
    </source>
</evidence>
<dbReference type="Gene3D" id="3.30.565.10">
    <property type="entry name" value="Histidine kinase-like ATPase, C-terminal domain"/>
    <property type="match status" value="1"/>
</dbReference>
<evidence type="ECO:0000256" key="10">
    <source>
        <dbReference type="ARBA" id="ARBA00022777"/>
    </source>
</evidence>
<dbReference type="GO" id="GO:0000155">
    <property type="term" value="F:phosphorelay sensor kinase activity"/>
    <property type="evidence" value="ECO:0007669"/>
    <property type="project" value="InterPro"/>
</dbReference>
<dbReference type="Gene3D" id="1.10.287.130">
    <property type="match status" value="1"/>
</dbReference>
<protein>
    <recommendedName>
        <fullName evidence="3">histidine kinase</fullName>
        <ecNumber evidence="3">2.7.13.3</ecNumber>
    </recommendedName>
</protein>
<evidence type="ECO:0000256" key="8">
    <source>
        <dbReference type="ARBA" id="ARBA00022692"/>
    </source>
</evidence>
<dbReference type="InterPro" id="IPR005467">
    <property type="entry name" value="His_kinase_dom"/>
</dbReference>